<gene>
    <name evidence="2" type="ORF">Scep_020174</name>
</gene>
<dbReference type="AlphaFoldDB" id="A0AAP0ICA6"/>
<reference evidence="2 3" key="1">
    <citation type="submission" date="2024-01" db="EMBL/GenBank/DDBJ databases">
        <title>Genome assemblies of Stephania.</title>
        <authorList>
            <person name="Yang L."/>
        </authorList>
    </citation>
    <scope>NUCLEOTIDE SEQUENCE [LARGE SCALE GENOMIC DNA]</scope>
    <source>
        <strain evidence="2">JXDWG</strain>
        <tissue evidence="2">Leaf</tissue>
    </source>
</reference>
<accession>A0AAP0ICA6</accession>
<dbReference type="Proteomes" id="UP001419268">
    <property type="component" value="Unassembled WGS sequence"/>
</dbReference>
<evidence type="ECO:0000256" key="1">
    <source>
        <dbReference type="SAM" id="MobiDB-lite"/>
    </source>
</evidence>
<sequence length="121" mass="13299">MVEEPTTPAKSNGSEDGGPPAVATNQRRKQQRDAEDEPVGARRCLSVNRASESRSWLLDDIESSRVSIRHVSWLLTDFKDSIAAEHPVATVTPFGIFLGCTQVCRQGRTDRANEANLIPSH</sequence>
<dbReference type="EMBL" id="JBBNAG010000008">
    <property type="protein sequence ID" value="KAK9112655.1"/>
    <property type="molecule type" value="Genomic_DNA"/>
</dbReference>
<comment type="caution">
    <text evidence="2">The sequence shown here is derived from an EMBL/GenBank/DDBJ whole genome shotgun (WGS) entry which is preliminary data.</text>
</comment>
<protein>
    <submittedName>
        <fullName evidence="2">Uncharacterized protein</fullName>
    </submittedName>
</protein>
<evidence type="ECO:0000313" key="3">
    <source>
        <dbReference type="Proteomes" id="UP001419268"/>
    </source>
</evidence>
<organism evidence="2 3">
    <name type="scientific">Stephania cephalantha</name>
    <dbReference type="NCBI Taxonomy" id="152367"/>
    <lineage>
        <taxon>Eukaryota</taxon>
        <taxon>Viridiplantae</taxon>
        <taxon>Streptophyta</taxon>
        <taxon>Embryophyta</taxon>
        <taxon>Tracheophyta</taxon>
        <taxon>Spermatophyta</taxon>
        <taxon>Magnoliopsida</taxon>
        <taxon>Ranunculales</taxon>
        <taxon>Menispermaceae</taxon>
        <taxon>Menispermoideae</taxon>
        <taxon>Cissampelideae</taxon>
        <taxon>Stephania</taxon>
    </lineage>
</organism>
<proteinExistence type="predicted"/>
<evidence type="ECO:0000313" key="2">
    <source>
        <dbReference type="EMBL" id="KAK9112655.1"/>
    </source>
</evidence>
<keyword evidence="3" id="KW-1185">Reference proteome</keyword>
<name>A0AAP0ICA6_9MAGN</name>
<feature type="region of interest" description="Disordered" evidence="1">
    <location>
        <begin position="1"/>
        <end position="43"/>
    </location>
</feature>